<dbReference type="Proteomes" id="UP001317822">
    <property type="component" value="Chromosome"/>
</dbReference>
<dbReference type="InterPro" id="IPR051604">
    <property type="entry name" value="Ergot_Alk_Oxidoreductase"/>
</dbReference>
<keyword evidence="3" id="KW-1185">Reference proteome</keyword>
<dbReference type="Pfam" id="PF13460">
    <property type="entry name" value="NAD_binding_10"/>
    <property type="match status" value="1"/>
</dbReference>
<feature type="domain" description="NAD(P)-binding" evidence="1">
    <location>
        <begin position="6"/>
        <end position="112"/>
    </location>
</feature>
<sequence>MHVILGGTGHVGSATAEALLAEGERVLVVTRNASHARAFQSKGAEVMEADVNDVPSLRAALERGKRALLLNPPADIRADTDVVERLTVQRILEALRGIALEKVVAISTGGAQPGDRIGDLNVLWELEEGLRRQSIPAAINRGAYYMSNWDSQLSSVRATGRLSTMFPADLPIPMVAPVDLGRAAADRLMSGVDDVGVRYVEGPRAYSSNEVAEAFAKALNRPVELMVTPRAQWKEAFQSMGFSKPAADSYARMTEVSMDGGFDQGTDPIRGKISLESYIRAIAEEHADEERAATS</sequence>
<dbReference type="EMBL" id="AP027041">
    <property type="protein sequence ID" value="BDU17473.1"/>
    <property type="molecule type" value="Genomic_DNA"/>
</dbReference>
<accession>A0ABM8DFX6</accession>
<name>A0ABM8DFX6_9GAMM</name>
<reference evidence="2 3" key="1">
    <citation type="journal article" date="2023" name="Int. J. Syst. Evol. Microbiol.">
        <title>Physiological and genomic analyses of cobalamin (vitamin B12)-auxotrophy of Lysobacter auxotrophicus sp. nov., a methionine-auxotrophic chitinolytic bacterium isolated from chitin-treated soil.</title>
        <authorList>
            <person name="Saito A."/>
            <person name="Dohra H."/>
            <person name="Hamada M."/>
            <person name="Moriuchi R."/>
            <person name="Kotsuchibashi Y."/>
            <person name="Mori K."/>
        </authorList>
    </citation>
    <scope>NUCLEOTIDE SEQUENCE [LARGE SCALE GENOMIC DNA]</scope>
    <source>
        <strain evidence="2 3">5-21a</strain>
    </source>
</reference>
<evidence type="ECO:0000313" key="3">
    <source>
        <dbReference type="Proteomes" id="UP001317822"/>
    </source>
</evidence>
<gene>
    <name evidence="2" type="ORF">LA521A_26740</name>
</gene>
<evidence type="ECO:0000259" key="1">
    <source>
        <dbReference type="Pfam" id="PF13460"/>
    </source>
</evidence>
<dbReference type="SUPFAM" id="SSF51735">
    <property type="entry name" value="NAD(P)-binding Rossmann-fold domains"/>
    <property type="match status" value="1"/>
</dbReference>
<dbReference type="Gene3D" id="3.40.50.720">
    <property type="entry name" value="NAD(P)-binding Rossmann-like Domain"/>
    <property type="match status" value="1"/>
</dbReference>
<dbReference type="InterPro" id="IPR036291">
    <property type="entry name" value="NAD(P)-bd_dom_sf"/>
</dbReference>
<dbReference type="PANTHER" id="PTHR43162:SF1">
    <property type="entry name" value="PRESTALK A DIFFERENTIATION PROTEIN A"/>
    <property type="match status" value="1"/>
</dbReference>
<protein>
    <submittedName>
        <fullName evidence="2">NAD(P)H-binding protein</fullName>
    </submittedName>
</protein>
<organism evidence="2 3">
    <name type="scientific">Lysobacter auxotrophicus</name>
    <dbReference type="NCBI Taxonomy" id="2992573"/>
    <lineage>
        <taxon>Bacteria</taxon>
        <taxon>Pseudomonadati</taxon>
        <taxon>Pseudomonadota</taxon>
        <taxon>Gammaproteobacteria</taxon>
        <taxon>Lysobacterales</taxon>
        <taxon>Lysobacteraceae</taxon>
        <taxon>Lysobacter</taxon>
    </lineage>
</organism>
<dbReference type="RefSeq" id="WP_281779406.1">
    <property type="nucleotide sequence ID" value="NZ_AP027041.1"/>
</dbReference>
<proteinExistence type="predicted"/>
<dbReference type="InterPro" id="IPR016040">
    <property type="entry name" value="NAD(P)-bd_dom"/>
</dbReference>
<evidence type="ECO:0000313" key="2">
    <source>
        <dbReference type="EMBL" id="BDU17473.1"/>
    </source>
</evidence>
<dbReference type="PANTHER" id="PTHR43162">
    <property type="match status" value="1"/>
</dbReference>
<dbReference type="Gene3D" id="3.90.25.10">
    <property type="entry name" value="UDP-galactose 4-epimerase, domain 1"/>
    <property type="match status" value="1"/>
</dbReference>